<dbReference type="Proteomes" id="UP000095463">
    <property type="component" value="Unassembled WGS sequence"/>
</dbReference>
<dbReference type="Gene3D" id="3.50.50.60">
    <property type="entry name" value="FAD/NAD(P)-binding domain"/>
    <property type="match status" value="1"/>
</dbReference>
<dbReference type="InterPro" id="IPR036188">
    <property type="entry name" value="FAD/NAD-bd_sf"/>
</dbReference>
<reference evidence="7 8" key="1">
    <citation type="journal article" date="2015" name="Genome Announc.">
        <title>Genome Assemblies of Three Soil-Associated Devosia species: D. insulae, D. limi, and D. soli.</title>
        <authorList>
            <person name="Hassan Y.I."/>
            <person name="Lepp D."/>
            <person name="Zhou T."/>
        </authorList>
    </citation>
    <scope>NUCLEOTIDE SEQUENCE [LARGE SCALE GENOMIC DNA]</scope>
    <source>
        <strain evidence="7 8">DS-56</strain>
    </source>
</reference>
<evidence type="ECO:0000256" key="3">
    <source>
        <dbReference type="ARBA" id="ARBA00022827"/>
    </source>
</evidence>
<name>A0A1E5XK72_9HYPH</name>
<feature type="domain" description="FAD-binding" evidence="6">
    <location>
        <begin position="6"/>
        <end position="334"/>
    </location>
</feature>
<keyword evidence="5" id="KW-0503">Monooxygenase</keyword>
<dbReference type="InterPro" id="IPR050493">
    <property type="entry name" value="FAD-dep_Monooxygenase_BioMet"/>
</dbReference>
<comment type="caution">
    <text evidence="7">The sequence shown here is derived from an EMBL/GenBank/DDBJ whole genome shotgun (WGS) entry which is preliminary data.</text>
</comment>
<dbReference type="AlphaFoldDB" id="A0A1E5XK72"/>
<dbReference type="PANTHER" id="PTHR13789">
    <property type="entry name" value="MONOOXYGENASE"/>
    <property type="match status" value="1"/>
</dbReference>
<comment type="cofactor">
    <cofactor evidence="1">
        <name>FAD</name>
        <dbReference type="ChEBI" id="CHEBI:57692"/>
    </cofactor>
</comment>
<dbReference type="EMBL" id="LAJE02000345">
    <property type="protein sequence ID" value="OEO28914.1"/>
    <property type="molecule type" value="Genomic_DNA"/>
</dbReference>
<evidence type="ECO:0000256" key="2">
    <source>
        <dbReference type="ARBA" id="ARBA00022630"/>
    </source>
</evidence>
<dbReference type="Gene3D" id="3.30.9.30">
    <property type="match status" value="1"/>
</dbReference>
<evidence type="ECO:0000313" key="7">
    <source>
        <dbReference type="EMBL" id="OEO28914.1"/>
    </source>
</evidence>
<dbReference type="InterPro" id="IPR002938">
    <property type="entry name" value="FAD-bd"/>
</dbReference>
<dbReference type="GO" id="GO:0004497">
    <property type="term" value="F:monooxygenase activity"/>
    <property type="evidence" value="ECO:0007669"/>
    <property type="project" value="UniProtKB-KW"/>
</dbReference>
<dbReference type="RefSeq" id="WP_069911803.1">
    <property type="nucleotide sequence ID" value="NZ_LAJE02000345.1"/>
</dbReference>
<evidence type="ECO:0000256" key="5">
    <source>
        <dbReference type="ARBA" id="ARBA00023033"/>
    </source>
</evidence>
<evidence type="ECO:0000313" key="8">
    <source>
        <dbReference type="Proteomes" id="UP000095463"/>
    </source>
</evidence>
<accession>A0A1E5XK72</accession>
<proteinExistence type="predicted"/>
<keyword evidence="8" id="KW-1185">Reference proteome</keyword>
<sequence length="411" mass="43948">MLKSLDIAIAGAGPGGLATALLLSRAGHRVRLFERFDTPRPLGSGLMLQPTGLAVLGALGLYPEIAALGSRVERLIGTDAQSGRVVLDVGYRPLGPEVHAIAVHRAALFNVLHDAVVAARLPIRTGFAIEALERAGGKQWLRAPQGRDGPFDLVVDALGSASPLKVEAKLPSRARPLSFGAIWGTVPWVDQGFRRDALMQRYRKASVMIGVLPVGRQRRDGPELAAFFWSLKPETFEALQATGIDGWRDEVLGHWPETAPHLQAIRGFDEMTLARYAHHTLVVPAGDGIVFIGDSAHATSPQLGQGANMALLDAAALTGALARAASVGDALAEYARLRRWHVRLYQLLSLTLTPFYQSDGVVLPVVRDVLVAAAAKVPPAPWVLAAMVSGQLLNPLKALQLEAESLREVVA</sequence>
<protein>
    <submittedName>
        <fullName evidence="7">Glutamate synthase</fullName>
    </submittedName>
</protein>
<keyword evidence="2" id="KW-0285">Flavoprotein</keyword>
<dbReference type="GO" id="GO:0071949">
    <property type="term" value="F:FAD binding"/>
    <property type="evidence" value="ECO:0007669"/>
    <property type="project" value="InterPro"/>
</dbReference>
<evidence type="ECO:0000259" key="6">
    <source>
        <dbReference type="Pfam" id="PF01494"/>
    </source>
</evidence>
<organism evidence="7 8">
    <name type="scientific">Devosia insulae DS-56</name>
    <dbReference type="NCBI Taxonomy" id="1116389"/>
    <lineage>
        <taxon>Bacteria</taxon>
        <taxon>Pseudomonadati</taxon>
        <taxon>Pseudomonadota</taxon>
        <taxon>Alphaproteobacteria</taxon>
        <taxon>Hyphomicrobiales</taxon>
        <taxon>Devosiaceae</taxon>
        <taxon>Devosia</taxon>
    </lineage>
</organism>
<keyword evidence="4" id="KW-0560">Oxidoreductase</keyword>
<dbReference type="PANTHER" id="PTHR13789:SF318">
    <property type="entry name" value="GERANYLGERANYL DIPHOSPHATE REDUCTASE"/>
    <property type="match status" value="1"/>
</dbReference>
<dbReference type="Pfam" id="PF01494">
    <property type="entry name" value="FAD_binding_3"/>
    <property type="match status" value="1"/>
</dbReference>
<gene>
    <name evidence="7" type="ORF">VW23_027945</name>
</gene>
<keyword evidence="3" id="KW-0274">FAD</keyword>
<evidence type="ECO:0000256" key="4">
    <source>
        <dbReference type="ARBA" id="ARBA00023002"/>
    </source>
</evidence>
<dbReference type="PRINTS" id="PR00420">
    <property type="entry name" value="RNGMNOXGNASE"/>
</dbReference>
<evidence type="ECO:0000256" key="1">
    <source>
        <dbReference type="ARBA" id="ARBA00001974"/>
    </source>
</evidence>
<dbReference type="SUPFAM" id="SSF51905">
    <property type="entry name" value="FAD/NAD(P)-binding domain"/>
    <property type="match status" value="1"/>
</dbReference>